<sequence>MEVVSPILMQSPSLRSTGTSGSSASSLSKEPLEESRSRTIHFPDSDQTEMCLEEMPESLMVKLLPRTTRPIRMVDPGGYSRVSPSRGPLVMTSFRAMAPLSESDRL</sequence>
<name>A0A2P5ECT9_TREOI</name>
<dbReference type="EMBL" id="JXTC01000180">
    <property type="protein sequence ID" value="PON83334.1"/>
    <property type="molecule type" value="Genomic_DNA"/>
</dbReference>
<proteinExistence type="predicted"/>
<accession>A0A2P5ECT9</accession>
<comment type="caution">
    <text evidence="2">The sequence shown here is derived from an EMBL/GenBank/DDBJ whole genome shotgun (WGS) entry which is preliminary data.</text>
</comment>
<feature type="compositionally biased region" description="Basic and acidic residues" evidence="1">
    <location>
        <begin position="30"/>
        <end position="44"/>
    </location>
</feature>
<feature type="region of interest" description="Disordered" evidence="1">
    <location>
        <begin position="1"/>
        <end position="47"/>
    </location>
</feature>
<keyword evidence="3" id="KW-1185">Reference proteome</keyword>
<protein>
    <submittedName>
        <fullName evidence="2">Uncharacterized protein</fullName>
    </submittedName>
</protein>
<evidence type="ECO:0000256" key="1">
    <source>
        <dbReference type="SAM" id="MobiDB-lite"/>
    </source>
</evidence>
<evidence type="ECO:0000313" key="3">
    <source>
        <dbReference type="Proteomes" id="UP000237000"/>
    </source>
</evidence>
<organism evidence="2 3">
    <name type="scientific">Trema orientale</name>
    <name type="common">Charcoal tree</name>
    <name type="synonym">Celtis orientalis</name>
    <dbReference type="NCBI Taxonomy" id="63057"/>
    <lineage>
        <taxon>Eukaryota</taxon>
        <taxon>Viridiplantae</taxon>
        <taxon>Streptophyta</taxon>
        <taxon>Embryophyta</taxon>
        <taxon>Tracheophyta</taxon>
        <taxon>Spermatophyta</taxon>
        <taxon>Magnoliopsida</taxon>
        <taxon>eudicotyledons</taxon>
        <taxon>Gunneridae</taxon>
        <taxon>Pentapetalae</taxon>
        <taxon>rosids</taxon>
        <taxon>fabids</taxon>
        <taxon>Rosales</taxon>
        <taxon>Cannabaceae</taxon>
        <taxon>Trema</taxon>
    </lineage>
</organism>
<feature type="compositionally biased region" description="Low complexity" evidence="1">
    <location>
        <begin position="11"/>
        <end position="29"/>
    </location>
</feature>
<gene>
    <name evidence="2" type="ORF">TorRG33x02_209010</name>
</gene>
<reference evidence="3" key="1">
    <citation type="submission" date="2016-06" db="EMBL/GenBank/DDBJ databases">
        <title>Parallel loss of symbiosis genes in relatives of nitrogen-fixing non-legume Parasponia.</title>
        <authorList>
            <person name="Van Velzen R."/>
            <person name="Holmer R."/>
            <person name="Bu F."/>
            <person name="Rutten L."/>
            <person name="Van Zeijl A."/>
            <person name="Liu W."/>
            <person name="Santuari L."/>
            <person name="Cao Q."/>
            <person name="Sharma T."/>
            <person name="Shen D."/>
            <person name="Roswanjaya Y."/>
            <person name="Wardhani T."/>
            <person name="Kalhor M.S."/>
            <person name="Jansen J."/>
            <person name="Van den Hoogen J."/>
            <person name="Gungor B."/>
            <person name="Hartog M."/>
            <person name="Hontelez J."/>
            <person name="Verver J."/>
            <person name="Yang W.-C."/>
            <person name="Schijlen E."/>
            <person name="Repin R."/>
            <person name="Schilthuizen M."/>
            <person name="Schranz E."/>
            <person name="Heidstra R."/>
            <person name="Miyata K."/>
            <person name="Fedorova E."/>
            <person name="Kohlen W."/>
            <person name="Bisseling T."/>
            <person name="Smit S."/>
            <person name="Geurts R."/>
        </authorList>
    </citation>
    <scope>NUCLEOTIDE SEQUENCE [LARGE SCALE GENOMIC DNA]</scope>
    <source>
        <strain evidence="3">cv. RG33-2</strain>
    </source>
</reference>
<dbReference type="OrthoDB" id="10353433at2759"/>
<dbReference type="AlphaFoldDB" id="A0A2P5ECT9"/>
<dbReference type="InParanoid" id="A0A2P5ECT9"/>
<evidence type="ECO:0000313" key="2">
    <source>
        <dbReference type="EMBL" id="PON83334.1"/>
    </source>
</evidence>
<dbReference type="Proteomes" id="UP000237000">
    <property type="component" value="Unassembled WGS sequence"/>
</dbReference>